<dbReference type="RefSeq" id="WP_026737915.1">
    <property type="nucleotide sequence ID" value="NZ_AP019822.1"/>
</dbReference>
<dbReference type="OrthoDB" id="1682300at2"/>
<protein>
    <submittedName>
        <fullName evidence="1">Uncharacterized protein</fullName>
    </submittedName>
</protein>
<organism evidence="1 2">
    <name type="scientific">Pseudoleptotrichia goodfellowii</name>
    <dbReference type="NCBI Taxonomy" id="157692"/>
    <lineage>
        <taxon>Bacteria</taxon>
        <taxon>Fusobacteriati</taxon>
        <taxon>Fusobacteriota</taxon>
        <taxon>Fusobacteriia</taxon>
        <taxon>Fusobacteriales</taxon>
        <taxon>Leptotrichiaceae</taxon>
        <taxon>Pseudoleptotrichia</taxon>
    </lineage>
</organism>
<name>A0A510JBI9_9FUSO</name>
<gene>
    <name evidence="1" type="ORF">JCM16774_1632</name>
</gene>
<dbReference type="EMBL" id="AP019822">
    <property type="protein sequence ID" value="BBM36688.1"/>
    <property type="molecule type" value="Genomic_DNA"/>
</dbReference>
<evidence type="ECO:0000313" key="2">
    <source>
        <dbReference type="Proteomes" id="UP000321606"/>
    </source>
</evidence>
<dbReference type="CDD" id="cd17492">
    <property type="entry name" value="toxin_CptN"/>
    <property type="match status" value="1"/>
</dbReference>
<proteinExistence type="predicted"/>
<dbReference type="AlphaFoldDB" id="A0A510JBI9"/>
<dbReference type="Proteomes" id="UP000321606">
    <property type="component" value="Chromosome"/>
</dbReference>
<dbReference type="KEGG" id="lgo:JCM16774_1632"/>
<dbReference type="InterPro" id="IPR058108">
    <property type="entry name" value="CptIN-like"/>
</dbReference>
<accession>A0A510JBI9</accession>
<sequence length="162" mass="19785">MKIYGVYFAKKEFYQKIKEVGGEWNDTKERPLVCLFKIDNSDIYWAIPMGNFNHRDEKAKRRLKNFLECDKKDIRSCFYHIGKTTVESIFFISDVIPIIDKYIEKKYLIYNSEHYIIKNRKLIEELERKLRRILFYESINPNFFRQHITDIKNKLIEEIDKI</sequence>
<dbReference type="Gene3D" id="3.10.129.130">
    <property type="match status" value="1"/>
</dbReference>
<reference evidence="1 2" key="1">
    <citation type="submission" date="2019-07" db="EMBL/GenBank/DDBJ databases">
        <title>Complete Genome Sequence of Leptotrichia goodfellowii Strain JCM 16774.</title>
        <authorList>
            <person name="Watanabe S."/>
            <person name="Cui L."/>
        </authorList>
    </citation>
    <scope>NUCLEOTIDE SEQUENCE [LARGE SCALE GENOMIC DNA]</scope>
    <source>
        <strain evidence="1 2">JCM16774</strain>
    </source>
</reference>
<evidence type="ECO:0000313" key="1">
    <source>
        <dbReference type="EMBL" id="BBM36688.1"/>
    </source>
</evidence>
<dbReference type="InterPro" id="IPR053735">
    <property type="entry name" value="Type_III_TA_endoRNase"/>
</dbReference>